<evidence type="ECO:0000259" key="1">
    <source>
        <dbReference type="SMART" id="SM00849"/>
    </source>
</evidence>
<protein>
    <submittedName>
        <fullName evidence="2">Metallo-beta-lactamase superfamily</fullName>
    </submittedName>
</protein>
<dbReference type="InterPro" id="IPR050855">
    <property type="entry name" value="NDM-1-like"/>
</dbReference>
<evidence type="ECO:0000313" key="2">
    <source>
        <dbReference type="EMBL" id="CAA7601249.1"/>
    </source>
</evidence>
<dbReference type="SMART" id="SM00849">
    <property type="entry name" value="Lactamase_B"/>
    <property type="match status" value="1"/>
</dbReference>
<evidence type="ECO:0000313" key="3">
    <source>
        <dbReference type="EMBL" id="CEJ08472.1"/>
    </source>
</evidence>
<sequence>MRTHKLNERVFLFMDDGHHHENVVVIWTPSGPVVVDSFRFPSQFQAVEEHMRERGCSRPLAQIFTHWHPNHTLGNRNLAGTRVVAQRLTWEFMLGGRLAGQLGQEELQWMQGGGWPGPEDRKVVEKELNLSIGGMSLRLLHVAGHTADSLIVQIPEYRLVIAGDNLVGPEVEFFFPSGPTRKRTPELDGLALVYRHIRLLAPKIVVPGHGWVLPPEEMLSLNEHRLKSVLRRSAEIAQRLLTWSESGGPEGFNEYLIKTWLSQANACVTMDEQEALKESVGRVLNQLGEAFAHGVLRE</sequence>
<dbReference type="PANTHER" id="PTHR42951:SF4">
    <property type="entry name" value="ACYL-COENZYME A THIOESTERASE MBLAC2"/>
    <property type="match status" value="1"/>
</dbReference>
<dbReference type="Gene3D" id="3.60.15.10">
    <property type="entry name" value="Ribonuclease Z/Hydroxyacylglutathione hydrolase-like"/>
    <property type="match status" value="1"/>
</dbReference>
<proteinExistence type="predicted"/>
<reference evidence="2" key="2">
    <citation type="submission" date="2020-01" db="EMBL/GenBank/DDBJ databases">
        <authorList>
            <person name="Hornung B."/>
        </authorList>
    </citation>
    <scope>NUCLEOTIDE SEQUENCE</scope>
    <source>
        <strain evidence="2">PacBioINE</strain>
    </source>
</reference>
<accession>A0A8S0W7X5</accession>
<dbReference type="InterPro" id="IPR001279">
    <property type="entry name" value="Metallo-B-lactamas"/>
</dbReference>
<dbReference type="Pfam" id="PF00753">
    <property type="entry name" value="Lactamase_B"/>
    <property type="match status" value="1"/>
</dbReference>
<evidence type="ECO:0000313" key="4">
    <source>
        <dbReference type="Proteomes" id="UP001071230"/>
    </source>
</evidence>
<dbReference type="EMBL" id="LR746496">
    <property type="protein sequence ID" value="CAA7601249.1"/>
    <property type="molecule type" value="Genomic_DNA"/>
</dbReference>
<dbReference type="EMBL" id="CDGJ01000082">
    <property type="protein sequence ID" value="CEJ08472.1"/>
    <property type="molecule type" value="Genomic_DNA"/>
</dbReference>
<dbReference type="PANTHER" id="PTHR42951">
    <property type="entry name" value="METALLO-BETA-LACTAMASE DOMAIN-CONTAINING"/>
    <property type="match status" value="1"/>
</dbReference>
<dbReference type="Proteomes" id="UP000836597">
    <property type="component" value="Chromosome"/>
</dbReference>
<reference evidence="3" key="1">
    <citation type="submission" date="2014-11" db="EMBL/GenBank/DDBJ databases">
        <authorList>
            <person name="Hornung B.V."/>
        </authorList>
    </citation>
    <scope>NUCLEOTIDE SEQUENCE</scope>
    <source>
        <strain evidence="3">INE</strain>
    </source>
</reference>
<gene>
    <name evidence="2" type="ORF">DEACI_1903</name>
    <name evidence="3" type="ORF">DEACI_2949</name>
</gene>
<dbReference type="KEGG" id="aacx:DEACI_1903"/>
<dbReference type="AlphaFoldDB" id="A0A8S0W7X5"/>
<organism evidence="2">
    <name type="scientific">Acididesulfobacillus acetoxydans</name>
    <dbReference type="NCBI Taxonomy" id="1561005"/>
    <lineage>
        <taxon>Bacteria</taxon>
        <taxon>Bacillati</taxon>
        <taxon>Bacillota</taxon>
        <taxon>Clostridia</taxon>
        <taxon>Eubacteriales</taxon>
        <taxon>Peptococcaceae</taxon>
        <taxon>Acididesulfobacillus</taxon>
    </lineage>
</organism>
<dbReference type="RefSeq" id="WP_240984806.1">
    <property type="nucleotide sequence ID" value="NZ_CDGJ01000082.1"/>
</dbReference>
<feature type="domain" description="Metallo-beta-lactamase" evidence="1">
    <location>
        <begin position="20"/>
        <end position="209"/>
    </location>
</feature>
<keyword evidence="4" id="KW-1185">Reference proteome</keyword>
<name>A0A8S0W7X5_9FIRM</name>
<dbReference type="InterPro" id="IPR036866">
    <property type="entry name" value="RibonucZ/Hydroxyglut_hydro"/>
</dbReference>
<dbReference type="SUPFAM" id="SSF56281">
    <property type="entry name" value="Metallo-hydrolase/oxidoreductase"/>
    <property type="match status" value="1"/>
</dbReference>
<dbReference type="Proteomes" id="UP001071230">
    <property type="component" value="Unassembled WGS sequence"/>
</dbReference>